<dbReference type="EMBL" id="CP029145">
    <property type="protein sequence ID" value="AWM34170.1"/>
    <property type="molecule type" value="Genomic_DNA"/>
</dbReference>
<feature type="transmembrane region" description="Helical" evidence="1">
    <location>
        <begin position="364"/>
        <end position="386"/>
    </location>
</feature>
<feature type="transmembrane region" description="Helical" evidence="1">
    <location>
        <begin position="258"/>
        <end position="277"/>
    </location>
</feature>
<dbReference type="InterPro" id="IPR007349">
    <property type="entry name" value="DUF418"/>
</dbReference>
<dbReference type="PANTHER" id="PTHR30590">
    <property type="entry name" value="INNER MEMBRANE PROTEIN"/>
    <property type="match status" value="1"/>
</dbReference>
<gene>
    <name evidence="3" type="ORF">DDQ68_16090</name>
</gene>
<feature type="transmembrane region" description="Helical" evidence="1">
    <location>
        <begin position="74"/>
        <end position="92"/>
    </location>
</feature>
<protein>
    <submittedName>
        <fullName evidence="3">DUF418 domain-containing protein</fullName>
    </submittedName>
</protein>
<dbReference type="KEGG" id="hnv:DDQ68_16090"/>
<keyword evidence="1" id="KW-0472">Membrane</keyword>
<feature type="transmembrane region" description="Helical" evidence="1">
    <location>
        <begin position="298"/>
        <end position="320"/>
    </location>
</feature>
<feature type="domain" description="DUF418" evidence="2">
    <location>
        <begin position="239"/>
        <end position="405"/>
    </location>
</feature>
<feature type="transmembrane region" description="Helical" evidence="1">
    <location>
        <begin position="340"/>
        <end position="357"/>
    </location>
</feature>
<proteinExistence type="predicted"/>
<feature type="transmembrane region" description="Helical" evidence="1">
    <location>
        <begin position="126"/>
        <end position="141"/>
    </location>
</feature>
<evidence type="ECO:0000256" key="1">
    <source>
        <dbReference type="SAM" id="Phobius"/>
    </source>
</evidence>
<accession>A0A2Z3GZG5</accession>
<dbReference type="Proteomes" id="UP000245999">
    <property type="component" value="Chromosome"/>
</dbReference>
<feature type="transmembrane region" description="Helical" evidence="1">
    <location>
        <begin position="148"/>
        <end position="167"/>
    </location>
</feature>
<evidence type="ECO:0000313" key="4">
    <source>
        <dbReference type="Proteomes" id="UP000245999"/>
    </source>
</evidence>
<dbReference type="InterPro" id="IPR052529">
    <property type="entry name" value="Bact_Transport_Assoc"/>
</dbReference>
<dbReference type="Pfam" id="PF04235">
    <property type="entry name" value="DUF418"/>
    <property type="match status" value="1"/>
</dbReference>
<evidence type="ECO:0000313" key="3">
    <source>
        <dbReference type="EMBL" id="AWM34170.1"/>
    </source>
</evidence>
<name>A0A2Z3GZG5_9BACT</name>
<keyword evidence="1" id="KW-1133">Transmembrane helix</keyword>
<feature type="transmembrane region" description="Helical" evidence="1">
    <location>
        <begin position="21"/>
        <end position="40"/>
    </location>
</feature>
<keyword evidence="1" id="KW-0812">Transmembrane</keyword>
<organism evidence="3 4">
    <name type="scientific">Hymenobacter nivis</name>
    <dbReference type="NCBI Taxonomy" id="1850093"/>
    <lineage>
        <taxon>Bacteria</taxon>
        <taxon>Pseudomonadati</taxon>
        <taxon>Bacteroidota</taxon>
        <taxon>Cytophagia</taxon>
        <taxon>Cytophagales</taxon>
        <taxon>Hymenobacteraceae</taxon>
        <taxon>Hymenobacter</taxon>
    </lineage>
</organism>
<keyword evidence="4" id="KW-1185">Reference proteome</keyword>
<dbReference type="PANTHER" id="PTHR30590:SF2">
    <property type="entry name" value="INNER MEMBRANE PROTEIN"/>
    <property type="match status" value="1"/>
</dbReference>
<dbReference type="OrthoDB" id="9807744at2"/>
<evidence type="ECO:0000259" key="2">
    <source>
        <dbReference type="Pfam" id="PF04235"/>
    </source>
</evidence>
<reference evidence="4" key="1">
    <citation type="submission" date="2018-04" db="EMBL/GenBank/DDBJ databases">
        <title>Complete genome of Antarctic heterotrophic bacterium Hymenobacter nivis.</title>
        <authorList>
            <person name="Terashima M."/>
        </authorList>
    </citation>
    <scope>NUCLEOTIDE SEQUENCE [LARGE SCALE GENOMIC DNA]</scope>
    <source>
        <strain evidence="4">NBRC 111535</strain>
    </source>
</reference>
<sequence>MTIPYALPTKRLQAARLQVVDALRGAALLGILVVHCNRWFTADALPKQLYDFHAAGPLNALVIGKVELLFVDKFYTLFSFLFGLSFALMISRSHEAPAVFYRRFLRRLCILGAIGLLHYLHWRGDILLIYAALGVLLLLFNRVSNRVVLLFGLLLALNLPVNLVRIYHGWAAPPTQSERQHRLALLARNAVTNYRTLVHGSYSDNFLANAHSFGNALNFQFGSGRIYQTLGAFLIGLYAGRRRIFQYATEKQALFRRFAFFAVLVLVGTKALALLLTRTYGPELQASDAVRAIFRTVYDLRNVATTAFYIAGLTLLFQYWPGRWAVAPLSLVGRMALTNYLLQTLVGSLLFFGYGLGLQGTSQLWVASLLSLPIFMLQVGLSAYWLQHFSYGPVEWAWRSLTLGKMQPMRVRPVLS</sequence>
<feature type="transmembrane region" description="Helical" evidence="1">
    <location>
        <begin position="104"/>
        <end position="120"/>
    </location>
</feature>
<dbReference type="AlphaFoldDB" id="A0A2Z3GZG5"/>